<evidence type="ECO:0000256" key="2">
    <source>
        <dbReference type="ARBA" id="ARBA00022692"/>
    </source>
</evidence>
<evidence type="ECO:0000256" key="4">
    <source>
        <dbReference type="ARBA" id="ARBA00023136"/>
    </source>
</evidence>
<evidence type="ECO:0000256" key="5">
    <source>
        <dbReference type="SAM" id="MobiDB-lite"/>
    </source>
</evidence>
<dbReference type="HOGENOM" id="CLU_1223193_0_0_9"/>
<organism evidence="7 8">
    <name type="scientific">Enterococcus faecalis TX4248</name>
    <dbReference type="NCBI Taxonomy" id="749495"/>
    <lineage>
        <taxon>Bacteria</taxon>
        <taxon>Bacillati</taxon>
        <taxon>Bacillota</taxon>
        <taxon>Bacilli</taxon>
        <taxon>Lactobacillales</taxon>
        <taxon>Enterococcaceae</taxon>
        <taxon>Enterococcus</taxon>
    </lineage>
</organism>
<evidence type="ECO:0000256" key="1">
    <source>
        <dbReference type="ARBA" id="ARBA00004141"/>
    </source>
</evidence>
<dbReference type="GO" id="GO:0016020">
    <property type="term" value="C:membrane"/>
    <property type="evidence" value="ECO:0007669"/>
    <property type="project" value="UniProtKB-SubCell"/>
</dbReference>
<dbReference type="InterPro" id="IPR021147">
    <property type="entry name" value="DUF697"/>
</dbReference>
<dbReference type="EMBL" id="AEBR01000102">
    <property type="protein sequence ID" value="EFM81598.1"/>
    <property type="molecule type" value="Genomic_DNA"/>
</dbReference>
<accession>A0A125W2W1</accession>
<keyword evidence="4 6" id="KW-0472">Membrane</keyword>
<evidence type="ECO:0000313" key="8">
    <source>
        <dbReference type="Proteomes" id="UP000004846"/>
    </source>
</evidence>
<gene>
    <name evidence="7" type="ORF">HMPREF9498_02740</name>
</gene>
<evidence type="ECO:0008006" key="9">
    <source>
        <dbReference type="Google" id="ProtNLM"/>
    </source>
</evidence>
<evidence type="ECO:0000313" key="7">
    <source>
        <dbReference type="EMBL" id="EFM81598.1"/>
    </source>
</evidence>
<keyword evidence="2 6" id="KW-0812">Transmembrane</keyword>
<protein>
    <recommendedName>
        <fullName evidence="9">GTPase</fullName>
    </recommendedName>
</protein>
<feature type="transmembrane region" description="Helical" evidence="6">
    <location>
        <begin position="114"/>
        <end position="136"/>
    </location>
</feature>
<dbReference type="Proteomes" id="UP000004846">
    <property type="component" value="Unassembled WGS sequence"/>
</dbReference>
<dbReference type="AlphaFoldDB" id="A0A125W2W1"/>
<comment type="caution">
    <text evidence="7">The sequence shown here is derived from an EMBL/GenBank/DDBJ whole genome shotgun (WGS) entry which is preliminary data.</text>
</comment>
<sequence length="244" mass="27069">MIDKGVNEMRRKKHKNKKKQELFEEIEKQELAEQETKQLNEEIEDPEFRSFFQDVLKKFPQKTSTAIMNAFATSKGKAEQLVTNSQTQLDKVFDEFLAGVSPDVKKKSHQTIHFAALSAAIIGFSPIPFSDAFLLVPVQLTMMSRLHKIFGQSWSESLGKSLTKELVVVSLGKSAVGNILKVIPVVGTVTGGMVNASVAVAITEALGWVTVKMLNDGVDIFDDVMSFKGQFSTLFKAIQNAKKK</sequence>
<name>A0A125W2W1_ENTFL</name>
<feature type="region of interest" description="Disordered" evidence="5">
    <location>
        <begin position="1"/>
        <end position="21"/>
    </location>
</feature>
<keyword evidence="3 6" id="KW-1133">Transmembrane helix</keyword>
<dbReference type="GeneID" id="60894639"/>
<proteinExistence type="predicted"/>
<evidence type="ECO:0000256" key="6">
    <source>
        <dbReference type="SAM" id="Phobius"/>
    </source>
</evidence>
<evidence type="ECO:0000256" key="3">
    <source>
        <dbReference type="ARBA" id="ARBA00022989"/>
    </source>
</evidence>
<dbReference type="RefSeq" id="WP_002384134.1">
    <property type="nucleotide sequence ID" value="NZ_GL454487.1"/>
</dbReference>
<comment type="subcellular location">
    <subcellularLocation>
        <location evidence="1">Membrane</location>
        <topology evidence="1">Multi-pass membrane protein</topology>
    </subcellularLocation>
</comment>
<dbReference type="Pfam" id="PF05128">
    <property type="entry name" value="DUF697"/>
    <property type="match status" value="1"/>
</dbReference>
<reference evidence="7 8" key="1">
    <citation type="submission" date="2010-07" db="EMBL/GenBank/DDBJ databases">
        <authorList>
            <person name="Sid Ahmed O."/>
        </authorList>
    </citation>
    <scope>NUCLEOTIDE SEQUENCE [LARGE SCALE GENOMIC DNA]</scope>
    <source>
        <strain evidence="7 8">TX4248</strain>
    </source>
</reference>